<evidence type="ECO:0000313" key="3">
    <source>
        <dbReference type="Proteomes" id="UP001501759"/>
    </source>
</evidence>
<name>A0ABP9JET5_9ACTN</name>
<comment type="caution">
    <text evidence="2">The sequence shown here is derived from an EMBL/GenBank/DDBJ whole genome shotgun (WGS) entry which is preliminary data.</text>
</comment>
<feature type="compositionally biased region" description="Basic residues" evidence="1">
    <location>
        <begin position="43"/>
        <end position="54"/>
    </location>
</feature>
<keyword evidence="3" id="KW-1185">Reference proteome</keyword>
<dbReference type="EMBL" id="BAABKB010000030">
    <property type="protein sequence ID" value="GAA5027355.1"/>
    <property type="molecule type" value="Genomic_DNA"/>
</dbReference>
<evidence type="ECO:0000313" key="2">
    <source>
        <dbReference type="EMBL" id="GAA5027355.1"/>
    </source>
</evidence>
<protein>
    <submittedName>
        <fullName evidence="2">Uncharacterized protein</fullName>
    </submittedName>
</protein>
<proteinExistence type="predicted"/>
<reference evidence="3" key="1">
    <citation type="journal article" date="2019" name="Int. J. Syst. Evol. Microbiol.">
        <title>The Global Catalogue of Microorganisms (GCM) 10K type strain sequencing project: providing services to taxonomists for standard genome sequencing and annotation.</title>
        <authorList>
            <consortium name="The Broad Institute Genomics Platform"/>
            <consortium name="The Broad Institute Genome Sequencing Center for Infectious Disease"/>
            <person name="Wu L."/>
            <person name="Ma J."/>
        </authorList>
    </citation>
    <scope>NUCLEOTIDE SEQUENCE [LARGE SCALE GENOMIC DNA]</scope>
    <source>
        <strain evidence="3">JCM 18409</strain>
    </source>
</reference>
<dbReference type="Proteomes" id="UP001501759">
    <property type="component" value="Unassembled WGS sequence"/>
</dbReference>
<evidence type="ECO:0000256" key="1">
    <source>
        <dbReference type="SAM" id="MobiDB-lite"/>
    </source>
</evidence>
<feature type="region of interest" description="Disordered" evidence="1">
    <location>
        <begin position="42"/>
        <end position="72"/>
    </location>
</feature>
<sequence length="72" mass="7727">MVLSGPPLDDTDTGTNEARGGPVTRRTGETECVRAYAVYGVQKRSRRGQMRPRHSSSSVIAREVPGLPSASL</sequence>
<accession>A0ABP9JET5</accession>
<gene>
    <name evidence="2" type="ORF">GCM10023335_64010</name>
</gene>
<feature type="region of interest" description="Disordered" evidence="1">
    <location>
        <begin position="1"/>
        <end position="29"/>
    </location>
</feature>
<organism evidence="2 3">
    <name type="scientific">Streptomyces siamensis</name>
    <dbReference type="NCBI Taxonomy" id="1274986"/>
    <lineage>
        <taxon>Bacteria</taxon>
        <taxon>Bacillati</taxon>
        <taxon>Actinomycetota</taxon>
        <taxon>Actinomycetes</taxon>
        <taxon>Kitasatosporales</taxon>
        <taxon>Streptomycetaceae</taxon>
        <taxon>Streptomyces</taxon>
    </lineage>
</organism>